<name>A0ABR9ZP15_9FIRM</name>
<dbReference type="PANTHER" id="PTHR30636">
    <property type="entry name" value="UPF0701 PROTEIN YICC"/>
    <property type="match status" value="1"/>
</dbReference>
<evidence type="ECO:0000256" key="2">
    <source>
        <dbReference type="ARBA" id="ARBA00022722"/>
    </source>
</evidence>
<dbReference type="Pfam" id="PF08340">
    <property type="entry name" value="YicC-like_C"/>
    <property type="match status" value="1"/>
</dbReference>
<feature type="coiled-coil region" evidence="6">
    <location>
        <begin position="185"/>
        <end position="212"/>
    </location>
</feature>
<reference evidence="9 10" key="1">
    <citation type="submission" date="2020-11" db="EMBL/GenBank/DDBJ databases">
        <title>Fusibacter basophilias sp. nov.</title>
        <authorList>
            <person name="Qiu D."/>
        </authorList>
    </citation>
    <scope>NUCLEOTIDE SEQUENCE [LARGE SCALE GENOMIC DNA]</scope>
    <source>
        <strain evidence="9 10">Q10-2</strain>
    </source>
</reference>
<keyword evidence="6" id="KW-0175">Coiled coil</keyword>
<dbReference type="Pfam" id="PF03755">
    <property type="entry name" value="YicC-like_N"/>
    <property type="match status" value="1"/>
</dbReference>
<comment type="caution">
    <text evidence="9">The sequence shown here is derived from an EMBL/GenBank/DDBJ whole genome shotgun (WGS) entry which is preliminary data.</text>
</comment>
<keyword evidence="10" id="KW-1185">Reference proteome</keyword>
<dbReference type="NCBIfam" id="TIGR00255">
    <property type="entry name" value="YicC/YloC family endoribonuclease"/>
    <property type="match status" value="1"/>
</dbReference>
<accession>A0ABR9ZP15</accession>
<evidence type="ECO:0000313" key="10">
    <source>
        <dbReference type="Proteomes" id="UP000614200"/>
    </source>
</evidence>
<keyword evidence="4" id="KW-0378">Hydrolase</keyword>
<dbReference type="Proteomes" id="UP000614200">
    <property type="component" value="Unassembled WGS sequence"/>
</dbReference>
<evidence type="ECO:0000256" key="1">
    <source>
        <dbReference type="ARBA" id="ARBA00001968"/>
    </source>
</evidence>
<dbReference type="InterPro" id="IPR013527">
    <property type="entry name" value="YicC-like_N"/>
</dbReference>
<dbReference type="InterPro" id="IPR005229">
    <property type="entry name" value="YicC/YloC-like"/>
</dbReference>
<evidence type="ECO:0000256" key="3">
    <source>
        <dbReference type="ARBA" id="ARBA00022759"/>
    </source>
</evidence>
<proteinExistence type="inferred from homology"/>
<dbReference type="PANTHER" id="PTHR30636:SF3">
    <property type="entry name" value="UPF0701 PROTEIN YICC"/>
    <property type="match status" value="1"/>
</dbReference>
<gene>
    <name evidence="9" type="ORF">ISU02_00970</name>
</gene>
<dbReference type="EMBL" id="JADKNH010000001">
    <property type="protein sequence ID" value="MBF4691665.1"/>
    <property type="molecule type" value="Genomic_DNA"/>
</dbReference>
<keyword evidence="3" id="KW-0255">Endonuclease</keyword>
<evidence type="ECO:0000256" key="4">
    <source>
        <dbReference type="ARBA" id="ARBA00022801"/>
    </source>
</evidence>
<evidence type="ECO:0000256" key="6">
    <source>
        <dbReference type="SAM" id="Coils"/>
    </source>
</evidence>
<evidence type="ECO:0000259" key="8">
    <source>
        <dbReference type="Pfam" id="PF08340"/>
    </source>
</evidence>
<sequence>MIYSMTGFGRGEFSNDAFDITLEIKSVNNRYCDIIVKMPKKLNVFEDRIKNTIKGQLSRGRIDVYINLDEKSYDNYEVLANFDILDKYVNVYREIKSRYEIKDDVTLSMLTRIQEGIDVSYLERGEEEYWAAIEPALNTAIENILEMRRQEGQKLKEDIHEKTEHIRSILSKIEVMTPQILEAYRVKMRDRIAELLKELNAEIDEARLANELAIYADKTNINEEIVRIYSHLAQINTILESSEPIGRKLDFLIQELNREVNTIGSKSPDIDISNLVIDLKSEIEQIREQIQNIE</sequence>
<evidence type="ECO:0000256" key="5">
    <source>
        <dbReference type="ARBA" id="ARBA00035648"/>
    </source>
</evidence>
<dbReference type="RefSeq" id="WP_194699912.1">
    <property type="nucleotide sequence ID" value="NZ_JADKNH010000001.1"/>
</dbReference>
<evidence type="ECO:0000259" key="7">
    <source>
        <dbReference type="Pfam" id="PF03755"/>
    </source>
</evidence>
<feature type="domain" description="Endoribonuclease YicC-like C-terminal" evidence="8">
    <location>
        <begin position="174"/>
        <end position="294"/>
    </location>
</feature>
<dbReference type="InterPro" id="IPR013551">
    <property type="entry name" value="YicC-like_C"/>
</dbReference>
<keyword evidence="2" id="KW-0540">Nuclease</keyword>
<evidence type="ECO:0000313" key="9">
    <source>
        <dbReference type="EMBL" id="MBF4691665.1"/>
    </source>
</evidence>
<comment type="cofactor">
    <cofactor evidence="1">
        <name>a divalent metal cation</name>
        <dbReference type="ChEBI" id="CHEBI:60240"/>
    </cofactor>
</comment>
<protein>
    <submittedName>
        <fullName evidence="9">YicC family protein</fullName>
    </submittedName>
</protein>
<comment type="similarity">
    <text evidence="5">Belongs to the YicC/YloC family.</text>
</comment>
<feature type="domain" description="Endoribonuclease YicC-like N-terminal" evidence="7">
    <location>
        <begin position="2"/>
        <end position="156"/>
    </location>
</feature>
<organism evidence="9 10">
    <name type="scientific">Fusibacter ferrireducens</name>
    <dbReference type="NCBI Taxonomy" id="2785058"/>
    <lineage>
        <taxon>Bacteria</taxon>
        <taxon>Bacillati</taxon>
        <taxon>Bacillota</taxon>
        <taxon>Clostridia</taxon>
        <taxon>Eubacteriales</taxon>
        <taxon>Eubacteriales Family XII. Incertae Sedis</taxon>
        <taxon>Fusibacter</taxon>
    </lineage>
</organism>